<evidence type="ECO:0000256" key="5">
    <source>
        <dbReference type="ARBA" id="ARBA00023004"/>
    </source>
</evidence>
<keyword evidence="2" id="KW-0349">Heme</keyword>
<evidence type="ECO:0000313" key="8">
    <source>
        <dbReference type="EMBL" id="MCX2982301.1"/>
    </source>
</evidence>
<evidence type="ECO:0000256" key="4">
    <source>
        <dbReference type="ARBA" id="ARBA00022982"/>
    </source>
</evidence>
<dbReference type="RefSeq" id="WP_279246326.1">
    <property type="nucleotide sequence ID" value="NZ_SHNN01000003.1"/>
</dbReference>
<feature type="chain" id="PRO_5047019252" evidence="6">
    <location>
        <begin position="20"/>
        <end position="118"/>
    </location>
</feature>
<dbReference type="PROSITE" id="PS51257">
    <property type="entry name" value="PROKAR_LIPOPROTEIN"/>
    <property type="match status" value="1"/>
</dbReference>
<keyword evidence="4" id="KW-0249">Electron transport</keyword>
<comment type="caution">
    <text evidence="8">The sequence shown here is derived from an EMBL/GenBank/DDBJ whole genome shotgun (WGS) entry which is preliminary data.</text>
</comment>
<keyword evidence="1" id="KW-0813">Transport</keyword>
<dbReference type="PRINTS" id="PR00607">
    <property type="entry name" value="CYTCHROMECIE"/>
</dbReference>
<keyword evidence="9" id="KW-1185">Reference proteome</keyword>
<dbReference type="InterPro" id="IPR009056">
    <property type="entry name" value="Cyt_c-like_dom"/>
</dbReference>
<keyword evidence="6" id="KW-0732">Signal</keyword>
<evidence type="ECO:0000313" key="9">
    <source>
        <dbReference type="Proteomes" id="UP001143362"/>
    </source>
</evidence>
<evidence type="ECO:0000256" key="1">
    <source>
        <dbReference type="ARBA" id="ARBA00022448"/>
    </source>
</evidence>
<proteinExistence type="predicted"/>
<organism evidence="8 9">
    <name type="scientific">Candidatus Litorirhabdus singularis</name>
    <dbReference type="NCBI Taxonomy" id="2518993"/>
    <lineage>
        <taxon>Bacteria</taxon>
        <taxon>Pseudomonadati</taxon>
        <taxon>Pseudomonadota</taxon>
        <taxon>Gammaproteobacteria</taxon>
        <taxon>Cellvibrionales</taxon>
        <taxon>Halieaceae</taxon>
        <taxon>Candidatus Litorirhabdus</taxon>
    </lineage>
</organism>
<feature type="signal peptide" evidence="6">
    <location>
        <begin position="1"/>
        <end position="19"/>
    </location>
</feature>
<evidence type="ECO:0000256" key="3">
    <source>
        <dbReference type="ARBA" id="ARBA00022723"/>
    </source>
</evidence>
<dbReference type="InterPro" id="IPR002323">
    <property type="entry name" value="Cyt_CIE"/>
</dbReference>
<keyword evidence="3" id="KW-0479">Metal-binding</keyword>
<dbReference type="Pfam" id="PF13442">
    <property type="entry name" value="Cytochrome_CBB3"/>
    <property type="match status" value="1"/>
</dbReference>
<sequence>MSKLQVLFFAVAFTLVGCSAENGGQATQSAAKPGFVEPSGAPEVVAIYNRSCRSCHAKGQGRAPLTGDTVAWEPRLAQGMDVLLDHTINSFQGMPAMGMCFDCEEEDFIALIKYMSGS</sequence>
<evidence type="ECO:0000259" key="7">
    <source>
        <dbReference type="Pfam" id="PF13442"/>
    </source>
</evidence>
<dbReference type="Proteomes" id="UP001143362">
    <property type="component" value="Unassembled WGS sequence"/>
</dbReference>
<keyword evidence="5" id="KW-0408">Iron</keyword>
<dbReference type="InterPro" id="IPR036909">
    <property type="entry name" value="Cyt_c-like_dom_sf"/>
</dbReference>
<evidence type="ECO:0000256" key="2">
    <source>
        <dbReference type="ARBA" id="ARBA00022617"/>
    </source>
</evidence>
<protein>
    <submittedName>
        <fullName evidence="8">Cytochrome c5 family protein</fullName>
    </submittedName>
</protein>
<dbReference type="Gene3D" id="1.10.760.10">
    <property type="entry name" value="Cytochrome c-like domain"/>
    <property type="match status" value="1"/>
</dbReference>
<feature type="domain" description="Cytochrome c" evidence="7">
    <location>
        <begin position="45"/>
        <end position="115"/>
    </location>
</feature>
<dbReference type="SUPFAM" id="SSF46626">
    <property type="entry name" value="Cytochrome c"/>
    <property type="match status" value="1"/>
</dbReference>
<dbReference type="PANTHER" id="PTHR40942:SF4">
    <property type="entry name" value="CYTOCHROME C5"/>
    <property type="match status" value="1"/>
</dbReference>
<accession>A0ABT3TIZ8</accession>
<reference evidence="8" key="1">
    <citation type="submission" date="2019-02" db="EMBL/GenBank/DDBJ databases">
        <authorList>
            <person name="Li S.-H."/>
        </authorList>
    </citation>
    <scope>NUCLEOTIDE SEQUENCE</scope>
    <source>
        <strain evidence="8">IMCC14734</strain>
    </source>
</reference>
<name>A0ABT3TIZ8_9GAMM</name>
<dbReference type="PANTHER" id="PTHR40942">
    <property type="match status" value="1"/>
</dbReference>
<evidence type="ECO:0000256" key="6">
    <source>
        <dbReference type="SAM" id="SignalP"/>
    </source>
</evidence>
<dbReference type="EMBL" id="SHNN01000003">
    <property type="protein sequence ID" value="MCX2982301.1"/>
    <property type="molecule type" value="Genomic_DNA"/>
</dbReference>
<gene>
    <name evidence="8" type="ORF">EYC98_15670</name>
</gene>